<dbReference type="EMBL" id="LJJC01000004">
    <property type="protein sequence ID" value="KQL54552.1"/>
    <property type="molecule type" value="Genomic_DNA"/>
</dbReference>
<dbReference type="Proteomes" id="UP000051888">
    <property type="component" value="Unassembled WGS sequence"/>
</dbReference>
<keyword evidence="2" id="KW-1185">Reference proteome</keyword>
<organism evidence="1 2">
    <name type="scientific">Heyndrickxia shackletonii</name>
    <dbReference type="NCBI Taxonomy" id="157838"/>
    <lineage>
        <taxon>Bacteria</taxon>
        <taxon>Bacillati</taxon>
        <taxon>Bacillota</taxon>
        <taxon>Bacilli</taxon>
        <taxon>Bacillales</taxon>
        <taxon>Bacillaceae</taxon>
        <taxon>Heyndrickxia</taxon>
    </lineage>
</organism>
<accession>A0A0Q3TKN9</accession>
<dbReference type="OrthoDB" id="2907171at2"/>
<evidence type="ECO:0000313" key="1">
    <source>
        <dbReference type="EMBL" id="KQL54552.1"/>
    </source>
</evidence>
<comment type="caution">
    <text evidence="1">The sequence shown here is derived from an EMBL/GenBank/DDBJ whole genome shotgun (WGS) entry which is preliminary data.</text>
</comment>
<gene>
    <name evidence="1" type="ORF">AN964_14315</name>
</gene>
<dbReference type="PATRIC" id="fig|157838.3.peg.3186"/>
<reference evidence="1 2" key="1">
    <citation type="submission" date="2015-09" db="EMBL/GenBank/DDBJ databases">
        <title>Genome sequencing project for genomic taxonomy and phylogenomics of Bacillus-like bacteria.</title>
        <authorList>
            <person name="Liu B."/>
            <person name="Wang J."/>
            <person name="Zhu Y."/>
            <person name="Liu G."/>
            <person name="Chen Q."/>
            <person name="Chen Z."/>
            <person name="Lan J."/>
            <person name="Che J."/>
            <person name="Ge C."/>
            <person name="Shi H."/>
            <person name="Pan Z."/>
            <person name="Liu X."/>
        </authorList>
    </citation>
    <scope>NUCLEOTIDE SEQUENCE [LARGE SCALE GENOMIC DNA]</scope>
    <source>
        <strain evidence="1 2">LMG 18435</strain>
    </source>
</reference>
<dbReference type="AlphaFoldDB" id="A0A0Q3TKN9"/>
<protein>
    <submittedName>
        <fullName evidence="1">Uncharacterized protein</fullName>
    </submittedName>
</protein>
<dbReference type="RefSeq" id="WP_055740330.1">
    <property type="nucleotide sequence ID" value="NZ_JAAIWL010000072.1"/>
</dbReference>
<proteinExistence type="predicted"/>
<sequence length="205" mass="24319">MKKYFLYIACATITLLSFLTLPLVKASIYESPVNSEEEHLQLNHEDFQRLEKQGYTVHEIIKAAHISMYANKSIESILRYYKKHQSWHETAKHFGVDLEKLKTDQMRRTKQLLYKENKEKIIYILANYTNRKPEEISRYLKQDADLHFLIVAAAISKTTETDLSRIIQLKKEEKSLDEIMNTVHANRKMVFKEVKLLHEKIKHLK</sequence>
<evidence type="ECO:0000313" key="2">
    <source>
        <dbReference type="Proteomes" id="UP000051888"/>
    </source>
</evidence>
<name>A0A0Q3TKN9_9BACI</name>